<dbReference type="AlphaFoldDB" id="A0A7W4NI04"/>
<sequence>MKLIRIDTVKVGDESIQAPIKDKTHYENAIVLARGQAASFDVPVAGDLSATIILSRPA</sequence>
<gene>
    <name evidence="1" type="ORF">HLH33_17640</name>
</gene>
<organism evidence="1 2">
    <name type="scientific">Gluconacetobacter diazotrophicus</name>
    <name type="common">Acetobacter diazotrophicus</name>
    <dbReference type="NCBI Taxonomy" id="33996"/>
    <lineage>
        <taxon>Bacteria</taxon>
        <taxon>Pseudomonadati</taxon>
        <taxon>Pseudomonadota</taxon>
        <taxon>Alphaproteobacteria</taxon>
        <taxon>Acetobacterales</taxon>
        <taxon>Acetobacteraceae</taxon>
        <taxon>Gluconacetobacter</taxon>
    </lineage>
</organism>
<dbReference type="EMBL" id="JABEQG010000057">
    <property type="protein sequence ID" value="MBB2158096.1"/>
    <property type="molecule type" value="Genomic_DNA"/>
</dbReference>
<name>A0A7W4NI04_GLUDI</name>
<protein>
    <submittedName>
        <fullName evidence="1">Uncharacterized protein</fullName>
    </submittedName>
</protein>
<reference evidence="1 2" key="1">
    <citation type="submission" date="2020-04" db="EMBL/GenBank/DDBJ databases">
        <title>Description of novel Gluconacetobacter.</title>
        <authorList>
            <person name="Sombolestani A."/>
        </authorList>
    </citation>
    <scope>NUCLEOTIDE SEQUENCE [LARGE SCALE GENOMIC DNA]</scope>
    <source>
        <strain evidence="1 2">LMG 7603</strain>
    </source>
</reference>
<comment type="caution">
    <text evidence="1">The sequence shown here is derived from an EMBL/GenBank/DDBJ whole genome shotgun (WGS) entry which is preliminary data.</text>
</comment>
<proteinExistence type="predicted"/>
<dbReference type="Proteomes" id="UP000550787">
    <property type="component" value="Unassembled WGS sequence"/>
</dbReference>
<evidence type="ECO:0000313" key="1">
    <source>
        <dbReference type="EMBL" id="MBB2158096.1"/>
    </source>
</evidence>
<evidence type="ECO:0000313" key="2">
    <source>
        <dbReference type="Proteomes" id="UP000550787"/>
    </source>
</evidence>
<accession>A0A7W4NI04</accession>